<reference evidence="1 2" key="1">
    <citation type="submission" date="2020-03" db="EMBL/GenBank/DDBJ databases">
        <title>Screen low temperature-resistant strains for efficient degradation of petroleum hydrocarbons under the low temperature.</title>
        <authorList>
            <person name="Wang Y."/>
            <person name="Chen J."/>
        </authorList>
    </citation>
    <scope>NUCLEOTIDE SEQUENCE [LARGE SCALE GENOMIC DNA]</scope>
    <source>
        <strain evidence="1 2">KB1</strain>
    </source>
</reference>
<protein>
    <submittedName>
        <fullName evidence="1">Uncharacterized protein</fullName>
    </submittedName>
</protein>
<proteinExistence type="predicted"/>
<dbReference type="Proteomes" id="UP000502345">
    <property type="component" value="Chromosome"/>
</dbReference>
<organism evidence="1 2">
    <name type="scientific">Rhodococcus erythropolis</name>
    <name type="common">Arthrobacter picolinophilus</name>
    <dbReference type="NCBI Taxonomy" id="1833"/>
    <lineage>
        <taxon>Bacteria</taxon>
        <taxon>Bacillati</taxon>
        <taxon>Actinomycetota</taxon>
        <taxon>Actinomycetes</taxon>
        <taxon>Mycobacteriales</taxon>
        <taxon>Nocardiaceae</taxon>
        <taxon>Rhodococcus</taxon>
        <taxon>Rhodococcus erythropolis group</taxon>
    </lineage>
</organism>
<dbReference type="EMBL" id="CP050124">
    <property type="protein sequence ID" value="QIP40836.1"/>
    <property type="molecule type" value="Genomic_DNA"/>
</dbReference>
<name>A0A6G9CVV4_RHOER</name>
<dbReference type="AlphaFoldDB" id="A0A6G9CVV4"/>
<evidence type="ECO:0000313" key="2">
    <source>
        <dbReference type="Proteomes" id="UP000502345"/>
    </source>
</evidence>
<accession>A0A6G9CVV4</accession>
<sequence>MYPVITITSTAHIVAAMIRYCGSRGADGSRNCGSTASMKTTAFGLLAFTRNPRSIIIGPELLAAASSVSTSVGADRHCLIPR</sequence>
<evidence type="ECO:0000313" key="1">
    <source>
        <dbReference type="EMBL" id="QIP40836.1"/>
    </source>
</evidence>
<gene>
    <name evidence="1" type="ORF">G9444_3592</name>
</gene>